<feature type="transmembrane region" description="Helical" evidence="1">
    <location>
        <begin position="74"/>
        <end position="97"/>
    </location>
</feature>
<dbReference type="PANTHER" id="PTHR12242">
    <property type="entry name" value="OS02G0130600 PROTEIN-RELATED"/>
    <property type="match status" value="1"/>
</dbReference>
<feature type="transmembrane region" description="Helical" evidence="1">
    <location>
        <begin position="185"/>
        <end position="208"/>
    </location>
</feature>
<dbReference type="GO" id="GO:0016020">
    <property type="term" value="C:membrane"/>
    <property type="evidence" value="ECO:0007669"/>
    <property type="project" value="TreeGrafter"/>
</dbReference>
<protein>
    <recommendedName>
        <fullName evidence="4">Transmembrane protein</fullName>
    </recommendedName>
</protein>
<proteinExistence type="predicted"/>
<keyword evidence="1" id="KW-1133">Transmembrane helix</keyword>
<name>A0AAW1JRX9_SAPOF</name>
<evidence type="ECO:0008006" key="4">
    <source>
        <dbReference type="Google" id="ProtNLM"/>
    </source>
</evidence>
<comment type="caution">
    <text evidence="2">The sequence shown here is derived from an EMBL/GenBank/DDBJ whole genome shotgun (WGS) entry which is preliminary data.</text>
</comment>
<dbReference type="AlphaFoldDB" id="A0AAW1JRX9"/>
<keyword evidence="1" id="KW-0472">Membrane</keyword>
<evidence type="ECO:0000256" key="1">
    <source>
        <dbReference type="SAM" id="Phobius"/>
    </source>
</evidence>
<dbReference type="EMBL" id="JBDFQZ010000007">
    <property type="protein sequence ID" value="KAK9707380.1"/>
    <property type="molecule type" value="Genomic_DNA"/>
</dbReference>
<dbReference type="EMBL" id="JBDFQZ010000007">
    <property type="protein sequence ID" value="KAK9707381.1"/>
    <property type="molecule type" value="Genomic_DNA"/>
</dbReference>
<feature type="transmembrane region" description="Helical" evidence="1">
    <location>
        <begin position="252"/>
        <end position="277"/>
    </location>
</feature>
<keyword evidence="1" id="KW-0812">Transmembrane</keyword>
<reference evidence="2 3" key="1">
    <citation type="submission" date="2024-03" db="EMBL/GenBank/DDBJ databases">
        <title>WGS assembly of Saponaria officinalis var. Norfolk2.</title>
        <authorList>
            <person name="Jenkins J."/>
            <person name="Shu S."/>
            <person name="Grimwood J."/>
            <person name="Barry K."/>
            <person name="Goodstein D."/>
            <person name="Schmutz J."/>
            <person name="Leebens-Mack J."/>
            <person name="Osbourn A."/>
        </authorList>
    </citation>
    <scope>NUCLEOTIDE SEQUENCE [LARGE SCALE GENOMIC DNA]</scope>
    <source>
        <strain evidence="3">cv. Norfolk2</strain>
        <strain evidence="2">JIC</strain>
        <tissue evidence="2">Leaf</tissue>
    </source>
</reference>
<gene>
    <name evidence="2" type="ORF">RND81_07G193900</name>
</gene>
<feature type="transmembrane region" description="Helical" evidence="1">
    <location>
        <begin position="103"/>
        <end position="130"/>
    </location>
</feature>
<keyword evidence="3" id="KW-1185">Reference proteome</keyword>
<evidence type="ECO:0000313" key="2">
    <source>
        <dbReference type="EMBL" id="KAK9707382.1"/>
    </source>
</evidence>
<dbReference type="EMBL" id="JBDFQZ010000007">
    <property type="protein sequence ID" value="KAK9707382.1"/>
    <property type="molecule type" value="Genomic_DNA"/>
</dbReference>
<organism evidence="2 3">
    <name type="scientific">Saponaria officinalis</name>
    <name type="common">Common soapwort</name>
    <name type="synonym">Lychnis saponaria</name>
    <dbReference type="NCBI Taxonomy" id="3572"/>
    <lineage>
        <taxon>Eukaryota</taxon>
        <taxon>Viridiplantae</taxon>
        <taxon>Streptophyta</taxon>
        <taxon>Embryophyta</taxon>
        <taxon>Tracheophyta</taxon>
        <taxon>Spermatophyta</taxon>
        <taxon>Magnoliopsida</taxon>
        <taxon>eudicotyledons</taxon>
        <taxon>Gunneridae</taxon>
        <taxon>Pentapetalae</taxon>
        <taxon>Caryophyllales</taxon>
        <taxon>Caryophyllaceae</taxon>
        <taxon>Caryophylleae</taxon>
        <taxon>Saponaria</taxon>
    </lineage>
</organism>
<sequence>MTPDTTDPSYWLNWRFLVSALYVLGTVVSALYLIWKYEGKGKLVDERTDHRQVPIGILYKDELWKTCVECIHPFWLLLFRVSAFCVLLALIIGNTIYDGLGIYYYYTQLTFTLTTIYFGLASGFSLYGLFHKHDGAYLSKTSSQNADAEHGSNGYIRSDQEIPLLKNLSNDGEVRVRQIAGFMGYLFQIVYQVAAGAVLLTDIVFWLLLYPVKTAGNSKIAFFDACMHSVNMLILGDAALNNMRFPIFRVGYFVLWTAAFVFYQWIIHVFVSLPWPYPFMDLSPPTSPLWYLAVGVMHIPSYGGFALIIKLKHLLLSRSISDSYHDLR</sequence>
<dbReference type="Proteomes" id="UP001443914">
    <property type="component" value="Unassembled WGS sequence"/>
</dbReference>
<dbReference type="PANTHER" id="PTHR12242:SF10">
    <property type="entry name" value="TRANSMEMBRANE PROTEIN"/>
    <property type="match status" value="1"/>
</dbReference>
<feature type="transmembrane region" description="Helical" evidence="1">
    <location>
        <begin position="12"/>
        <end position="35"/>
    </location>
</feature>
<accession>A0AAW1JRX9</accession>
<feature type="transmembrane region" description="Helical" evidence="1">
    <location>
        <begin position="289"/>
        <end position="309"/>
    </location>
</feature>
<evidence type="ECO:0000313" key="3">
    <source>
        <dbReference type="Proteomes" id="UP001443914"/>
    </source>
</evidence>